<organism evidence="2 3">
    <name type="scientific">Candidatus Methylopumilus turicensis</name>
    <dbReference type="NCBI Taxonomy" id="1581680"/>
    <lineage>
        <taxon>Bacteria</taxon>
        <taxon>Pseudomonadati</taxon>
        <taxon>Pseudomonadota</taxon>
        <taxon>Betaproteobacteria</taxon>
        <taxon>Nitrosomonadales</taxon>
        <taxon>Methylophilaceae</taxon>
        <taxon>Candidatus Methylopumilus</taxon>
    </lineage>
</organism>
<dbReference type="PIRSF" id="PIRSF006487">
    <property type="entry name" value="GcvT"/>
    <property type="match status" value="1"/>
</dbReference>
<name>A0A0B7IYM8_9PROT</name>
<dbReference type="KEGG" id="mbac:BN1209_0560"/>
<dbReference type="InterPro" id="IPR017703">
    <property type="entry name" value="YgfZ/GCV_T_CS"/>
</dbReference>
<keyword evidence="3" id="KW-1185">Reference proteome</keyword>
<dbReference type="RefSeq" id="WP_045750851.1">
    <property type="nucleotide sequence ID" value="NZ_LN794158.1"/>
</dbReference>
<accession>A0A0B7IYM8</accession>
<feature type="domain" description="GCVT N-terminal" evidence="1">
    <location>
        <begin position="33"/>
        <end position="152"/>
    </location>
</feature>
<protein>
    <submittedName>
        <fullName evidence="2">Folate-binding protein YgfZ</fullName>
    </submittedName>
</protein>
<gene>
    <name evidence="2" type="ORF">BN1209_0560</name>
</gene>
<dbReference type="EMBL" id="LN794158">
    <property type="protein sequence ID" value="CEN55605.1"/>
    <property type="molecule type" value="Genomic_DNA"/>
</dbReference>
<dbReference type="NCBIfam" id="TIGR03317">
    <property type="entry name" value="ygfZ_signature"/>
    <property type="match status" value="1"/>
</dbReference>
<dbReference type="SUPFAM" id="SSF103025">
    <property type="entry name" value="Folate-binding domain"/>
    <property type="match status" value="1"/>
</dbReference>
<evidence type="ECO:0000313" key="3">
    <source>
        <dbReference type="Proteomes" id="UP000056322"/>
    </source>
</evidence>
<dbReference type="PANTHER" id="PTHR22602">
    <property type="entry name" value="TRANSFERASE CAF17, MITOCHONDRIAL-RELATED"/>
    <property type="match status" value="1"/>
</dbReference>
<dbReference type="InterPro" id="IPR045179">
    <property type="entry name" value="YgfZ/GcvT"/>
</dbReference>
<dbReference type="OrthoDB" id="9796287at2"/>
<evidence type="ECO:0000259" key="1">
    <source>
        <dbReference type="Pfam" id="PF01571"/>
    </source>
</evidence>
<dbReference type="Pfam" id="PF01571">
    <property type="entry name" value="GCV_T"/>
    <property type="match status" value="1"/>
</dbReference>
<dbReference type="HOGENOM" id="CLU_007884_6_2_4"/>
<dbReference type="Proteomes" id="UP000056322">
    <property type="component" value="Chromosome 1"/>
</dbReference>
<dbReference type="InterPro" id="IPR006222">
    <property type="entry name" value="GCVT_N"/>
</dbReference>
<dbReference type="Gene3D" id="3.30.70.1630">
    <property type="match status" value="1"/>
</dbReference>
<dbReference type="PANTHER" id="PTHR22602:SF0">
    <property type="entry name" value="TRANSFERASE CAF17, MITOCHONDRIAL-RELATED"/>
    <property type="match status" value="1"/>
</dbReference>
<sequence length="341" mass="37686">MTQWHEFLSAQGANFIDSELQSFGDTSHELAAANGNVLTSLSHLGLLEISGDDAITFLQGQVTNDVKKLNCSNSQYAGYCTPKGRLLGLFLAFAHADHLHLQMPLSILEPIMKRLRMYVMRSKVVITNKSADILCFGIAGPHAERTLLSLFSQVPTLPHQLITLEDATLLRLTGINPRYQVFTNIANAERIWNTLSNTCNKVGKSVWDYLEIQAGIPEIVPATQEAFVPQMINLDALDGINFKKGCYTGQEIVARTHYLGKVKRRTQLAHINTEEMPCAGDLIQLDGHDETIGQIVRAANTPSGGVDVLVEIRLENLESTAEHPVWKGKRLAFKPLPYALS</sequence>
<evidence type="ECO:0000313" key="2">
    <source>
        <dbReference type="EMBL" id="CEN55605.1"/>
    </source>
</evidence>
<reference evidence="3" key="1">
    <citation type="submission" date="2014-12" db="EMBL/GenBank/DDBJ databases">
        <authorList>
            <person name="Salcher M.M."/>
        </authorList>
    </citation>
    <scope>NUCLEOTIDE SEQUENCE [LARGE SCALE GENOMIC DNA]</scope>
    <source>
        <strain evidence="3">MMS-10A-171</strain>
    </source>
</reference>
<dbReference type="STRING" id="1581680.BN1209_0560"/>
<dbReference type="Gene3D" id="3.30.70.1400">
    <property type="entry name" value="Aminomethyltransferase beta-barrel domains"/>
    <property type="match status" value="1"/>
</dbReference>
<dbReference type="Gene3D" id="2.40.30.160">
    <property type="match status" value="1"/>
</dbReference>
<proteinExistence type="predicted"/>
<dbReference type="GO" id="GO:0016226">
    <property type="term" value="P:iron-sulfur cluster assembly"/>
    <property type="evidence" value="ECO:0007669"/>
    <property type="project" value="TreeGrafter"/>
</dbReference>
<dbReference type="AlphaFoldDB" id="A0A0B7IYM8"/>